<evidence type="ECO:0000313" key="1">
    <source>
        <dbReference type="EMBL" id="NWF10061.1"/>
    </source>
</evidence>
<dbReference type="RefSeq" id="WP_170875825.1">
    <property type="nucleotide sequence ID" value="NZ_JACAQV010000021.1"/>
</dbReference>
<evidence type="ECO:0000313" key="2">
    <source>
        <dbReference type="Proteomes" id="UP000561369"/>
    </source>
</evidence>
<reference evidence="1 2" key="1">
    <citation type="submission" date="2020-04" db="EMBL/GenBank/DDBJ databases">
        <title>Molecular characterization of pseudomonads from Agaricus bisporus reveal novel blotch 2 pathogens in Western Europe.</title>
        <authorList>
            <person name="Taparia T."/>
            <person name="Krijger M."/>
            <person name="Haynes E."/>
            <person name="Elpinstone J.G."/>
            <person name="Noble R."/>
            <person name="Van Der Wolf J."/>
        </authorList>
    </citation>
    <scope>NUCLEOTIDE SEQUENCE [LARGE SCALE GENOMIC DNA]</scope>
    <source>
        <strain evidence="1 2">IPO3765</strain>
    </source>
</reference>
<sequence length="58" mass="6491">MLLRSLEEAKPFMVVDGIACAYYAQIGATEIENAKQADSITPEQRWFLKGLTFGPTNR</sequence>
<dbReference type="AlphaFoldDB" id="A0A7Y8GH70"/>
<proteinExistence type="predicted"/>
<accession>A0A7Y8GH70</accession>
<protein>
    <submittedName>
        <fullName evidence="1">Uncharacterized protein</fullName>
    </submittedName>
</protein>
<dbReference type="Proteomes" id="UP000561369">
    <property type="component" value="Unassembled WGS sequence"/>
</dbReference>
<gene>
    <name evidence="1" type="ORF">HX810_20525</name>
</gene>
<comment type="caution">
    <text evidence="1">The sequence shown here is derived from an EMBL/GenBank/DDBJ whole genome shotgun (WGS) entry which is preliminary data.</text>
</comment>
<dbReference type="EMBL" id="JACAQV010000021">
    <property type="protein sequence ID" value="NWF10061.1"/>
    <property type="molecule type" value="Genomic_DNA"/>
</dbReference>
<name>A0A7Y8GH70_9PSED</name>
<organism evidence="1 2">
    <name type="scientific">Pseudomonas salomonii</name>
    <dbReference type="NCBI Taxonomy" id="191391"/>
    <lineage>
        <taxon>Bacteria</taxon>
        <taxon>Pseudomonadati</taxon>
        <taxon>Pseudomonadota</taxon>
        <taxon>Gammaproteobacteria</taxon>
        <taxon>Pseudomonadales</taxon>
        <taxon>Pseudomonadaceae</taxon>
        <taxon>Pseudomonas</taxon>
    </lineage>
</organism>